<reference evidence="2" key="1">
    <citation type="journal article" date="2023" name="G3 (Bethesda)">
        <title>Genome assembly and association tests identify interacting loci associated with vigor, precocity, and sex in interspecific pistachio rootstocks.</title>
        <authorList>
            <person name="Palmer W."/>
            <person name="Jacygrad E."/>
            <person name="Sagayaradj S."/>
            <person name="Cavanaugh K."/>
            <person name="Han R."/>
            <person name="Bertier L."/>
            <person name="Beede B."/>
            <person name="Kafkas S."/>
            <person name="Golino D."/>
            <person name="Preece J."/>
            <person name="Michelmore R."/>
        </authorList>
    </citation>
    <scope>NUCLEOTIDE SEQUENCE [LARGE SCALE GENOMIC DNA]</scope>
</reference>
<evidence type="ECO:0000313" key="2">
    <source>
        <dbReference type="Proteomes" id="UP001164250"/>
    </source>
</evidence>
<dbReference type="EMBL" id="CM047909">
    <property type="protein sequence ID" value="KAJ0078820.1"/>
    <property type="molecule type" value="Genomic_DNA"/>
</dbReference>
<accession>A0ACC0ZVT8</accession>
<sequence length="252" mass="28223">MGDEIIKKMEREWEQKKKRGVRMRSYDRREEDKPSRPRPYLGGGMTGLVNSHPLACTHWARPYSAHPPIFPGLLERGRDRSSQQPNHPFRTIKSQASLPPCRACRLNRAHSPEFPAINLPPSVCIFSQSAFKSVQCGSSANVSITGSAVGCSEQKSTTPLISHLVRLGSLHLIKTGRDKNNSVKENIRNLHLEESHVVQDERANQPQLNLSLFHNPRQVSRVGCFNESLNTKDSSNTSSSAIDFHPPTSEKK</sequence>
<protein>
    <submittedName>
        <fullName evidence="1">Uncharacterized protein</fullName>
    </submittedName>
</protein>
<comment type="caution">
    <text evidence="1">The sequence shown here is derived from an EMBL/GenBank/DDBJ whole genome shotgun (WGS) entry which is preliminary data.</text>
</comment>
<evidence type="ECO:0000313" key="1">
    <source>
        <dbReference type="EMBL" id="KAJ0078820.1"/>
    </source>
</evidence>
<proteinExistence type="predicted"/>
<organism evidence="1 2">
    <name type="scientific">Pistacia atlantica</name>
    <dbReference type="NCBI Taxonomy" id="434234"/>
    <lineage>
        <taxon>Eukaryota</taxon>
        <taxon>Viridiplantae</taxon>
        <taxon>Streptophyta</taxon>
        <taxon>Embryophyta</taxon>
        <taxon>Tracheophyta</taxon>
        <taxon>Spermatophyta</taxon>
        <taxon>Magnoliopsida</taxon>
        <taxon>eudicotyledons</taxon>
        <taxon>Gunneridae</taxon>
        <taxon>Pentapetalae</taxon>
        <taxon>rosids</taxon>
        <taxon>malvids</taxon>
        <taxon>Sapindales</taxon>
        <taxon>Anacardiaceae</taxon>
        <taxon>Pistacia</taxon>
    </lineage>
</organism>
<dbReference type="Proteomes" id="UP001164250">
    <property type="component" value="Chromosome 13"/>
</dbReference>
<gene>
    <name evidence="1" type="ORF">Patl1_24605</name>
</gene>
<name>A0ACC0ZVT8_9ROSI</name>
<keyword evidence="2" id="KW-1185">Reference proteome</keyword>